<proteinExistence type="predicted"/>
<sequence>MRMARGSGGGDDGRSAARRPCGRPWASAGRTRRRRRWGGGRRRRRRRD</sequence>
<feature type="compositionally biased region" description="Basic residues" evidence="1">
    <location>
        <begin position="30"/>
        <end position="48"/>
    </location>
</feature>
<dbReference type="AlphaFoldDB" id="A0A0A9B2U7"/>
<organism evidence="2">
    <name type="scientific">Arundo donax</name>
    <name type="common">Giant reed</name>
    <name type="synonym">Donax arundinaceus</name>
    <dbReference type="NCBI Taxonomy" id="35708"/>
    <lineage>
        <taxon>Eukaryota</taxon>
        <taxon>Viridiplantae</taxon>
        <taxon>Streptophyta</taxon>
        <taxon>Embryophyta</taxon>
        <taxon>Tracheophyta</taxon>
        <taxon>Spermatophyta</taxon>
        <taxon>Magnoliopsida</taxon>
        <taxon>Liliopsida</taxon>
        <taxon>Poales</taxon>
        <taxon>Poaceae</taxon>
        <taxon>PACMAD clade</taxon>
        <taxon>Arundinoideae</taxon>
        <taxon>Arundineae</taxon>
        <taxon>Arundo</taxon>
    </lineage>
</organism>
<reference evidence="2" key="2">
    <citation type="journal article" date="2015" name="Data Brief">
        <title>Shoot transcriptome of the giant reed, Arundo donax.</title>
        <authorList>
            <person name="Barrero R.A."/>
            <person name="Guerrero F.D."/>
            <person name="Moolhuijzen P."/>
            <person name="Goolsby J.A."/>
            <person name="Tidwell J."/>
            <person name="Bellgard S.E."/>
            <person name="Bellgard M.I."/>
        </authorList>
    </citation>
    <scope>NUCLEOTIDE SEQUENCE</scope>
    <source>
        <tissue evidence="2">Shoot tissue taken approximately 20 cm above the soil surface</tissue>
    </source>
</reference>
<reference evidence="2" key="1">
    <citation type="submission" date="2014-09" db="EMBL/GenBank/DDBJ databases">
        <authorList>
            <person name="Magalhaes I.L.F."/>
            <person name="Oliveira U."/>
            <person name="Santos F.R."/>
            <person name="Vidigal T.H.D.A."/>
            <person name="Brescovit A.D."/>
            <person name="Santos A.J."/>
        </authorList>
    </citation>
    <scope>NUCLEOTIDE SEQUENCE</scope>
    <source>
        <tissue evidence="2">Shoot tissue taken approximately 20 cm above the soil surface</tissue>
    </source>
</reference>
<evidence type="ECO:0000256" key="1">
    <source>
        <dbReference type="SAM" id="MobiDB-lite"/>
    </source>
</evidence>
<name>A0A0A9B2U7_ARUDO</name>
<feature type="region of interest" description="Disordered" evidence="1">
    <location>
        <begin position="1"/>
        <end position="48"/>
    </location>
</feature>
<dbReference type="EMBL" id="GBRH01242395">
    <property type="protein sequence ID" value="JAD55500.1"/>
    <property type="molecule type" value="Transcribed_RNA"/>
</dbReference>
<feature type="compositionally biased region" description="Gly residues" evidence="1">
    <location>
        <begin position="1"/>
        <end position="10"/>
    </location>
</feature>
<protein>
    <submittedName>
        <fullName evidence="2">Uncharacterized protein</fullName>
    </submittedName>
</protein>
<evidence type="ECO:0000313" key="2">
    <source>
        <dbReference type="EMBL" id="JAD55500.1"/>
    </source>
</evidence>
<accession>A0A0A9B2U7</accession>